<organism evidence="2 3">
    <name type="scientific">Astathelohania contejeani</name>
    <dbReference type="NCBI Taxonomy" id="164912"/>
    <lineage>
        <taxon>Eukaryota</taxon>
        <taxon>Fungi</taxon>
        <taxon>Fungi incertae sedis</taxon>
        <taxon>Microsporidia</taxon>
        <taxon>Astathelohaniidae</taxon>
        <taxon>Astathelohania</taxon>
    </lineage>
</organism>
<dbReference type="Gene3D" id="2.60.120.620">
    <property type="entry name" value="q2cbj1_9rhob like domain"/>
    <property type="match status" value="1"/>
</dbReference>
<keyword evidence="3" id="KW-1185">Reference proteome</keyword>
<dbReference type="Proteomes" id="UP001516464">
    <property type="component" value="Unassembled WGS sequence"/>
</dbReference>
<reference evidence="2 3" key="1">
    <citation type="submission" date="2019-01" db="EMBL/GenBank/DDBJ databases">
        <title>Genomes sequencing and comparative genomics of infectious freshwater microsporidia, Cucumispora dikerogammari and Thelohania contejeani.</title>
        <authorList>
            <person name="Cormier A."/>
            <person name="Giraud I."/>
            <person name="Wattier R."/>
            <person name="Teixeira M."/>
            <person name="Grandjean F."/>
            <person name="Rigaud T."/>
            <person name="Cordaux R."/>
        </authorList>
    </citation>
    <scope>NUCLEOTIDE SEQUENCE [LARGE SCALE GENOMIC DNA]</scope>
    <source>
        <strain evidence="2">T1</strain>
        <tissue evidence="2">Spores</tissue>
    </source>
</reference>
<evidence type="ECO:0000313" key="3">
    <source>
        <dbReference type="Proteomes" id="UP001516464"/>
    </source>
</evidence>
<comment type="caution">
    <text evidence="2">The sequence shown here is derived from an EMBL/GenBank/DDBJ whole genome shotgun (WGS) entry which is preliminary data.</text>
</comment>
<dbReference type="Pfam" id="PF13661">
    <property type="entry name" value="2OG-FeII_Oxy_4"/>
    <property type="match status" value="1"/>
</dbReference>
<gene>
    <name evidence="2" type="primary">Ogfod1</name>
    <name evidence="2" type="ORF">TCON_2053</name>
</gene>
<feature type="domain" description="Prolyl 3,4-dihydroxylase TPA1/OFD1 N-terminal" evidence="1">
    <location>
        <begin position="84"/>
        <end position="168"/>
    </location>
</feature>
<dbReference type="InterPro" id="IPR039558">
    <property type="entry name" value="TPA1/OFD1_N"/>
</dbReference>
<dbReference type="EMBL" id="SBIQ01000193">
    <property type="protein sequence ID" value="KAF7682730.1"/>
    <property type="molecule type" value="Genomic_DNA"/>
</dbReference>
<dbReference type="PANTHER" id="PTHR12117">
    <property type="entry name" value="HISTONE ACETYLTRANSFERASE COMPLEX"/>
    <property type="match status" value="1"/>
</dbReference>
<protein>
    <submittedName>
        <fullName evidence="2">Prolyl 3-hydroxylase OGFOD1</fullName>
    </submittedName>
</protein>
<name>A0ABQ7HX20_9MICR</name>
<proteinExistence type="predicted"/>
<accession>A0ABQ7HX20</accession>
<evidence type="ECO:0000313" key="2">
    <source>
        <dbReference type="EMBL" id="KAF7682730.1"/>
    </source>
</evidence>
<dbReference type="PANTHER" id="PTHR12117:SF0">
    <property type="entry name" value="PROLYL 3-HYDROXYLASE OGFOD1"/>
    <property type="match status" value="1"/>
</dbReference>
<dbReference type="InterPro" id="IPR051842">
    <property type="entry name" value="uS12_prolyl_hydroxylase"/>
</dbReference>
<sequence length="352" mass="41201">MEKFTTPFNHIVLSNYFSLADYNRIYTIYNDLTFSEKYTDLYNFLQTDELADNESLKWFIDKITKTLNSLFEIPVTDSWINLFASYYRAGNYLLCHDDMVEGRMLAFCYYLEDYESGDLILYDNNCMSEYKRLKVKSNQLVIFEVSPISFHEVGFCEKDGRKAFTGWLYVKGRNEIEPKLIELDCKIPSGIISPQISLADGEENIDLDENDIIFIPSIEYEFEIKSRSVDGPFINRKVELLCLNDPIIPSFKGLELIHGEFMNFRIGDYILLNDKINNYGGNEELYDCFIFNAKYDDYSPINYVNENGINEFSISIQDDGIFLIARKNRSIFVERVTIPFMVAHFIYLKKNN</sequence>
<evidence type="ECO:0000259" key="1">
    <source>
        <dbReference type="Pfam" id="PF13661"/>
    </source>
</evidence>